<name>A0A915EZA1_9CEST</name>
<dbReference type="SUPFAM" id="SSF90112">
    <property type="entry name" value="Neurotransmitter-gated ion-channel transmembrane pore"/>
    <property type="match status" value="1"/>
</dbReference>
<dbReference type="PROSITE" id="PS00236">
    <property type="entry name" value="NEUROTR_ION_CHANNEL"/>
    <property type="match status" value="1"/>
</dbReference>
<comment type="subcellular location">
    <subcellularLocation>
        <location evidence="13">Synaptic cell membrane</location>
        <topology evidence="13">Multi-pass membrane protein</topology>
    </subcellularLocation>
</comment>
<feature type="transmembrane region" description="Helical" evidence="14">
    <location>
        <begin position="290"/>
        <end position="308"/>
    </location>
</feature>
<keyword evidence="5" id="KW-0770">Synapse</keyword>
<evidence type="ECO:0000256" key="4">
    <source>
        <dbReference type="ARBA" id="ARBA00022989"/>
    </source>
</evidence>
<feature type="transmembrane region" description="Helical" evidence="14">
    <location>
        <begin position="320"/>
        <end position="343"/>
    </location>
</feature>
<dbReference type="Gene3D" id="2.70.170.10">
    <property type="entry name" value="Neurotransmitter-gated ion-channel ligand-binding domain"/>
    <property type="match status" value="2"/>
</dbReference>
<dbReference type="InterPro" id="IPR006029">
    <property type="entry name" value="Neurotrans-gated_channel_TM"/>
</dbReference>
<feature type="domain" description="Neurotransmitter-gated ion-channel transmembrane" evidence="17">
    <location>
        <begin position="265"/>
        <end position="478"/>
    </location>
</feature>
<feature type="transmembrane region" description="Helical" evidence="14">
    <location>
        <begin position="464"/>
        <end position="489"/>
    </location>
</feature>
<keyword evidence="15" id="KW-0732">Signal</keyword>
<keyword evidence="4 14" id="KW-1133">Transmembrane helix</keyword>
<dbReference type="Gene3D" id="1.20.58.390">
    <property type="entry name" value="Neurotransmitter-gated ion-channel transmembrane domain"/>
    <property type="match status" value="2"/>
</dbReference>
<feature type="domain" description="Neurotransmitter-gated ion-channel ligand-binding" evidence="16">
    <location>
        <begin position="134"/>
        <end position="258"/>
    </location>
</feature>
<evidence type="ECO:0000313" key="19">
    <source>
        <dbReference type="WBParaSite" id="maker-E.canG7_contigs_6231-snap-gene-0.60-mRNA-1"/>
    </source>
</evidence>
<dbReference type="InterPro" id="IPR036719">
    <property type="entry name" value="Neuro-gated_channel_TM_sf"/>
</dbReference>
<dbReference type="GO" id="GO:0004888">
    <property type="term" value="F:transmembrane signaling receptor activity"/>
    <property type="evidence" value="ECO:0007669"/>
    <property type="project" value="InterPro"/>
</dbReference>
<evidence type="ECO:0000256" key="2">
    <source>
        <dbReference type="ARBA" id="ARBA00022475"/>
    </source>
</evidence>
<accession>A0A915EZA1</accession>
<sequence length="524" mass="60637">MSSNLMMSLRSLHNLKHLVVFLILLSEVTKADVLNNGMNEELHERLTTKKNYSPFVRPVKTHDSAVLLFMNLSLIQILDVVRHSHKPNILKDEKRQIIITNAWVNLDWKDHNFTWDPMEHGNVTAGGDWDLASSSSTLVVVNYDGTVVWRPPIIFKSQCEINVEYFPFDMQNCSMKIGCWTYHGLLIDLRHTSQKARSQASFDNCRSQINHAMDLSMFTTDVQWDLISVSARRNIEFYPCCTEPYLDITFYIILRRKPLFFGVNVICPCISISILTVLVFYLPADSREKISLSMSILIALTVFFLLVFEISPPTSLVVPLIVKFLLFTMVLIIFSTIATVVVLNVRTRSPDTHKISPWIRRIFIDTFPKILFIKRYEHFDTYSFRKRLKSPNNNRRFNSIQTFTNGNVNILTGLSPEQLERSLDKVRETILYFRQQEEWNKVKHSDRVTIRSEWKYVAFVIDRLLLWIFIGTTAIGKLTFPFCIMCTFVHAPMLYVNARALTASTAHAVDAINVTRLSCETKLT</sequence>
<dbReference type="InterPro" id="IPR006202">
    <property type="entry name" value="Neur_chan_lig-bd"/>
</dbReference>
<dbReference type="PANTHER" id="PTHR18945">
    <property type="entry name" value="NEUROTRANSMITTER GATED ION CHANNEL"/>
    <property type="match status" value="1"/>
</dbReference>
<evidence type="ECO:0000256" key="1">
    <source>
        <dbReference type="ARBA" id="ARBA00022448"/>
    </source>
</evidence>
<dbReference type="Pfam" id="PF02932">
    <property type="entry name" value="Neur_chan_memb"/>
    <property type="match status" value="1"/>
</dbReference>
<keyword evidence="2" id="KW-1003">Cell membrane</keyword>
<evidence type="ECO:0000256" key="3">
    <source>
        <dbReference type="ARBA" id="ARBA00022692"/>
    </source>
</evidence>
<dbReference type="CDD" id="cd19064">
    <property type="entry name" value="LGIC_TM_nAChR"/>
    <property type="match status" value="1"/>
</dbReference>
<dbReference type="SUPFAM" id="SSF63712">
    <property type="entry name" value="Nicotinic receptor ligand binding domain-like"/>
    <property type="match status" value="1"/>
</dbReference>
<keyword evidence="6" id="KW-0406">Ion transport</keyword>
<evidence type="ECO:0000256" key="6">
    <source>
        <dbReference type="ARBA" id="ARBA00023065"/>
    </source>
</evidence>
<dbReference type="InterPro" id="IPR006201">
    <property type="entry name" value="Neur_channel"/>
</dbReference>
<dbReference type="Proteomes" id="UP000887562">
    <property type="component" value="Unplaced"/>
</dbReference>
<feature type="transmembrane region" description="Helical" evidence="14">
    <location>
        <begin position="259"/>
        <end position="284"/>
    </location>
</feature>
<evidence type="ECO:0000256" key="11">
    <source>
        <dbReference type="ARBA" id="ARBA00023286"/>
    </source>
</evidence>
<feature type="chain" id="PRO_5037978271" evidence="15">
    <location>
        <begin position="32"/>
        <end position="524"/>
    </location>
</feature>
<dbReference type="FunFam" id="1.20.58.390:FF:000001">
    <property type="entry name" value="Neuronal nicotinic acetylcholine receptor subunit 3"/>
    <property type="match status" value="1"/>
</dbReference>
<evidence type="ECO:0000256" key="13">
    <source>
        <dbReference type="ARBA" id="ARBA00034099"/>
    </source>
</evidence>
<evidence type="ECO:0000256" key="10">
    <source>
        <dbReference type="ARBA" id="ARBA00023180"/>
    </source>
</evidence>
<proteinExistence type="predicted"/>
<keyword evidence="18" id="KW-1185">Reference proteome</keyword>
<protein>
    <submittedName>
        <fullName evidence="19">Uncharacterized protein</fullName>
    </submittedName>
</protein>
<reference evidence="19" key="1">
    <citation type="submission" date="2022-11" db="UniProtKB">
        <authorList>
            <consortium name="WormBaseParasite"/>
        </authorList>
    </citation>
    <scope>IDENTIFICATION</scope>
</reference>
<keyword evidence="11" id="KW-1071">Ligand-gated ion channel</keyword>
<evidence type="ECO:0000256" key="12">
    <source>
        <dbReference type="ARBA" id="ARBA00023303"/>
    </source>
</evidence>
<evidence type="ECO:0000313" key="18">
    <source>
        <dbReference type="Proteomes" id="UP000887562"/>
    </source>
</evidence>
<evidence type="ECO:0000259" key="16">
    <source>
        <dbReference type="Pfam" id="PF02931"/>
    </source>
</evidence>
<keyword evidence="3 14" id="KW-0812">Transmembrane</keyword>
<feature type="domain" description="Neurotransmitter-gated ion-channel ligand-binding" evidence="16">
    <location>
        <begin position="40"/>
        <end position="124"/>
    </location>
</feature>
<feature type="signal peptide" evidence="15">
    <location>
        <begin position="1"/>
        <end position="31"/>
    </location>
</feature>
<dbReference type="InterPro" id="IPR018000">
    <property type="entry name" value="Neurotransmitter_ion_chnl_CS"/>
</dbReference>
<dbReference type="InterPro" id="IPR038050">
    <property type="entry name" value="Neuro_actylchol_rec"/>
</dbReference>
<dbReference type="GO" id="GO:0005230">
    <property type="term" value="F:extracellular ligand-gated monoatomic ion channel activity"/>
    <property type="evidence" value="ECO:0007669"/>
    <property type="project" value="InterPro"/>
</dbReference>
<evidence type="ECO:0000256" key="15">
    <source>
        <dbReference type="SAM" id="SignalP"/>
    </source>
</evidence>
<keyword evidence="8" id="KW-1015">Disulfide bond</keyword>
<dbReference type="InterPro" id="IPR036734">
    <property type="entry name" value="Neur_chan_lig-bd_sf"/>
</dbReference>
<evidence type="ECO:0000256" key="7">
    <source>
        <dbReference type="ARBA" id="ARBA00023136"/>
    </source>
</evidence>
<dbReference type="GO" id="GO:0097060">
    <property type="term" value="C:synaptic membrane"/>
    <property type="evidence" value="ECO:0007669"/>
    <property type="project" value="UniProtKB-SubCell"/>
</dbReference>
<keyword evidence="12" id="KW-0407">Ion channel</keyword>
<evidence type="ECO:0000256" key="5">
    <source>
        <dbReference type="ARBA" id="ARBA00023018"/>
    </source>
</evidence>
<dbReference type="WBParaSite" id="maker-E.canG7_contigs_6231-snap-gene-0.60-mRNA-1">
    <property type="protein sequence ID" value="maker-E.canG7_contigs_6231-snap-gene-0.60-mRNA-1"/>
    <property type="gene ID" value="EcG7_02471"/>
</dbReference>
<evidence type="ECO:0000256" key="8">
    <source>
        <dbReference type="ARBA" id="ARBA00023157"/>
    </source>
</evidence>
<dbReference type="FunFam" id="2.70.170.10:FF:000060">
    <property type="entry name" value="Nicotinic acetylcholine receptor subunit alpha4"/>
    <property type="match status" value="1"/>
</dbReference>
<evidence type="ECO:0000256" key="14">
    <source>
        <dbReference type="SAM" id="Phobius"/>
    </source>
</evidence>
<keyword evidence="1" id="KW-0813">Transport</keyword>
<dbReference type="Pfam" id="PF02931">
    <property type="entry name" value="Neur_chan_LBD"/>
    <property type="match status" value="2"/>
</dbReference>
<evidence type="ECO:0000256" key="9">
    <source>
        <dbReference type="ARBA" id="ARBA00023170"/>
    </source>
</evidence>
<dbReference type="AlphaFoldDB" id="A0A915EZA1"/>
<keyword evidence="10" id="KW-0325">Glycoprotein</keyword>
<keyword evidence="9" id="KW-0675">Receptor</keyword>
<evidence type="ECO:0000259" key="17">
    <source>
        <dbReference type="Pfam" id="PF02932"/>
    </source>
</evidence>
<organism evidence="18 19">
    <name type="scientific">Echinococcus canadensis</name>
    <dbReference type="NCBI Taxonomy" id="519352"/>
    <lineage>
        <taxon>Eukaryota</taxon>
        <taxon>Metazoa</taxon>
        <taxon>Spiralia</taxon>
        <taxon>Lophotrochozoa</taxon>
        <taxon>Platyhelminthes</taxon>
        <taxon>Cestoda</taxon>
        <taxon>Eucestoda</taxon>
        <taxon>Cyclophyllidea</taxon>
        <taxon>Taeniidae</taxon>
        <taxon>Echinococcus</taxon>
        <taxon>Echinococcus canadensis group</taxon>
    </lineage>
</organism>
<keyword evidence="7 14" id="KW-0472">Membrane</keyword>